<proteinExistence type="predicted"/>
<dbReference type="HOGENOM" id="CLU_140971_0_0_0"/>
<feature type="transmembrane region" description="Helical" evidence="1">
    <location>
        <begin position="136"/>
        <end position="157"/>
    </location>
</feature>
<organism evidence="2 3">
    <name type="scientific">Marinithermus hydrothermalis (strain DSM 14884 / JCM 11576 / T1)</name>
    <dbReference type="NCBI Taxonomy" id="869210"/>
    <lineage>
        <taxon>Bacteria</taxon>
        <taxon>Thermotogati</taxon>
        <taxon>Deinococcota</taxon>
        <taxon>Deinococci</taxon>
        <taxon>Thermales</taxon>
        <taxon>Thermaceae</taxon>
        <taxon>Marinithermus</taxon>
    </lineage>
</organism>
<dbReference type="Proteomes" id="UP000007030">
    <property type="component" value="Chromosome"/>
</dbReference>
<dbReference type="EMBL" id="CP002630">
    <property type="protein sequence ID" value="AEB11010.1"/>
    <property type="molecule type" value="Genomic_DNA"/>
</dbReference>
<dbReference type="KEGG" id="mhd:Marky_0249"/>
<sequence>MDLCRFRRGGFRSDWVRARRSPAPYHGGMSALLLVHAALGYALVPALVLLFLWALPSLSRTPSPRFFRALRGVAWGAILQVATGFILFLLAGLRPLPLHLLYGILSATVLHFLGGLEPGGWFYAGLKHPPRQVGPWIFAGLLFALGLSVRAVTTALAG</sequence>
<gene>
    <name evidence="2" type="ordered locus">Marky_0249</name>
</gene>
<evidence type="ECO:0000256" key="1">
    <source>
        <dbReference type="SAM" id="Phobius"/>
    </source>
</evidence>
<feature type="transmembrane region" description="Helical" evidence="1">
    <location>
        <begin position="73"/>
        <end position="93"/>
    </location>
</feature>
<name>F2NNJ5_MARHT</name>
<keyword evidence="3" id="KW-1185">Reference proteome</keyword>
<reference evidence="2 3" key="1">
    <citation type="journal article" date="2012" name="Stand. Genomic Sci.">
        <title>Complete genome sequence of the aerobic, heterotroph Marinithermus hydrothermalis type strain (T1(T)) from a deep-sea hydrothermal vent chimney.</title>
        <authorList>
            <person name="Copeland A."/>
            <person name="Gu W."/>
            <person name="Yasawong M."/>
            <person name="Lapidus A."/>
            <person name="Lucas S."/>
            <person name="Deshpande S."/>
            <person name="Pagani I."/>
            <person name="Tapia R."/>
            <person name="Cheng J.F."/>
            <person name="Goodwin L.A."/>
            <person name="Pitluck S."/>
            <person name="Liolios K."/>
            <person name="Ivanova N."/>
            <person name="Mavromatis K."/>
            <person name="Mikhailova N."/>
            <person name="Pati A."/>
            <person name="Chen A."/>
            <person name="Palaniappan K."/>
            <person name="Land M."/>
            <person name="Pan C."/>
            <person name="Brambilla E.M."/>
            <person name="Rohde M."/>
            <person name="Tindall B.J."/>
            <person name="Sikorski J."/>
            <person name="Goker M."/>
            <person name="Detter J.C."/>
            <person name="Bristow J."/>
            <person name="Eisen J.A."/>
            <person name="Markowitz V."/>
            <person name="Hugenholtz P."/>
            <person name="Kyrpides N.C."/>
            <person name="Klenk H.P."/>
            <person name="Woyke T."/>
        </authorList>
    </citation>
    <scope>NUCLEOTIDE SEQUENCE [LARGE SCALE GENOMIC DNA]</scope>
    <source>
        <strain evidence="3">DSM 14884 / JCM 11576 / T1</strain>
    </source>
</reference>
<protein>
    <submittedName>
        <fullName evidence="2">Uncharacterized protein</fullName>
    </submittedName>
</protein>
<dbReference type="AlphaFoldDB" id="F2NNJ5"/>
<accession>F2NNJ5</accession>
<feature type="transmembrane region" description="Helical" evidence="1">
    <location>
        <begin position="100"/>
        <end position="124"/>
    </location>
</feature>
<dbReference type="eggNOG" id="ENOG5033GIJ">
    <property type="taxonomic scope" value="Bacteria"/>
</dbReference>
<evidence type="ECO:0000313" key="3">
    <source>
        <dbReference type="Proteomes" id="UP000007030"/>
    </source>
</evidence>
<keyword evidence="1" id="KW-0472">Membrane</keyword>
<evidence type="ECO:0000313" key="2">
    <source>
        <dbReference type="EMBL" id="AEB11010.1"/>
    </source>
</evidence>
<feature type="transmembrane region" description="Helical" evidence="1">
    <location>
        <begin position="29"/>
        <end position="53"/>
    </location>
</feature>
<keyword evidence="1" id="KW-0812">Transmembrane</keyword>
<keyword evidence="1" id="KW-1133">Transmembrane helix</keyword>